<dbReference type="PANTHER" id="PTHR15726">
    <property type="entry name" value="RAB11-FAMILY INTERACTING PROTEIN"/>
    <property type="match status" value="1"/>
</dbReference>
<dbReference type="GO" id="GO:0030496">
    <property type="term" value="C:midbody"/>
    <property type="evidence" value="ECO:0007669"/>
    <property type="project" value="TreeGrafter"/>
</dbReference>
<dbReference type="Ensembl" id="ENSCCRT00010054815.1">
    <property type="protein sequence ID" value="ENSCCRP00010050005.1"/>
    <property type="gene ID" value="ENSCCRG00010021170.1"/>
</dbReference>
<evidence type="ECO:0000313" key="3">
    <source>
        <dbReference type="Proteomes" id="UP000694427"/>
    </source>
</evidence>
<feature type="compositionally biased region" description="Low complexity" evidence="1">
    <location>
        <begin position="178"/>
        <end position="188"/>
    </location>
</feature>
<dbReference type="GO" id="GO:0032465">
    <property type="term" value="P:regulation of cytokinesis"/>
    <property type="evidence" value="ECO:0007669"/>
    <property type="project" value="TreeGrafter"/>
</dbReference>
<reference evidence="2" key="1">
    <citation type="submission" date="2025-08" db="UniProtKB">
        <authorList>
            <consortium name="Ensembl"/>
        </authorList>
    </citation>
    <scope>IDENTIFICATION</scope>
</reference>
<feature type="compositionally biased region" description="Polar residues" evidence="1">
    <location>
        <begin position="252"/>
        <end position="270"/>
    </location>
</feature>
<proteinExistence type="predicted"/>
<sequence>RTRHREGGNVTGRSRGGDLLGGVAKSPTTVARSLASLSVCVRVWPHDHLLQVGASVCACVRRTEPIWSSGGCRRGYLKPLKSDGTGHLYFTCWTVVRVGILEGDGDSKSWTSSADEGLTGTSGEDGGDGSSLLSGGHGEGSLGPPIIVCTRPYPECQLYSDEEAMGGRDMQEADMDSAGDSGAGSESSEGGRHDEKEEGLGGLFLRGNNCGQMVSSAAASVISVEEQFEDYGEGEDVDFTPSSPIPDDDTRTNGFSDLGSSLPSSAGQTPQKIRHLYNSELLDVYCSQCCKKVNLLNDLEARLKNLKANR</sequence>
<reference evidence="2" key="2">
    <citation type="submission" date="2025-09" db="UniProtKB">
        <authorList>
            <consortium name="Ensembl"/>
        </authorList>
    </citation>
    <scope>IDENTIFICATION</scope>
</reference>
<dbReference type="InterPro" id="IPR051977">
    <property type="entry name" value="Rab11-interacting_regulator"/>
</dbReference>
<feature type="region of interest" description="Disordered" evidence="1">
    <location>
        <begin position="1"/>
        <end position="23"/>
    </location>
</feature>
<evidence type="ECO:0000256" key="1">
    <source>
        <dbReference type="SAM" id="MobiDB-lite"/>
    </source>
</evidence>
<dbReference type="PANTHER" id="PTHR15726:SF5">
    <property type="entry name" value="RAB11 FAMILY-INTERACTING PROTEIN 4"/>
    <property type="match status" value="1"/>
</dbReference>
<dbReference type="GO" id="GO:0032154">
    <property type="term" value="C:cleavage furrow"/>
    <property type="evidence" value="ECO:0007669"/>
    <property type="project" value="TreeGrafter"/>
</dbReference>
<feature type="region of interest" description="Disordered" evidence="1">
    <location>
        <begin position="172"/>
        <end position="202"/>
    </location>
</feature>
<feature type="region of interest" description="Disordered" evidence="1">
    <location>
        <begin position="105"/>
        <end position="139"/>
    </location>
</feature>
<dbReference type="Proteomes" id="UP000694427">
    <property type="component" value="Unplaced"/>
</dbReference>
<protein>
    <submittedName>
        <fullName evidence="2">RAB11 family interacting protein 4 (class II) a</fullName>
    </submittedName>
</protein>
<dbReference type="GO" id="GO:0055038">
    <property type="term" value="C:recycling endosome membrane"/>
    <property type="evidence" value="ECO:0007669"/>
    <property type="project" value="TreeGrafter"/>
</dbReference>
<dbReference type="GO" id="GO:0030139">
    <property type="term" value="C:endocytic vesicle"/>
    <property type="evidence" value="ECO:0007669"/>
    <property type="project" value="TreeGrafter"/>
</dbReference>
<name>A0A8C1KND3_CYPCA</name>
<evidence type="ECO:0000313" key="2">
    <source>
        <dbReference type="Ensembl" id="ENSCCRP00010050005.1"/>
    </source>
</evidence>
<feature type="compositionally biased region" description="Acidic residues" evidence="1">
    <location>
        <begin position="229"/>
        <end position="238"/>
    </location>
</feature>
<feature type="compositionally biased region" description="Basic and acidic residues" evidence="1">
    <location>
        <begin position="189"/>
        <end position="199"/>
    </location>
</feature>
<keyword evidence="3" id="KW-1185">Reference proteome</keyword>
<accession>A0A8C1KND3</accession>
<organism evidence="2 3">
    <name type="scientific">Cyprinus carpio</name>
    <name type="common">Common carp</name>
    <dbReference type="NCBI Taxonomy" id="7962"/>
    <lineage>
        <taxon>Eukaryota</taxon>
        <taxon>Metazoa</taxon>
        <taxon>Chordata</taxon>
        <taxon>Craniata</taxon>
        <taxon>Vertebrata</taxon>
        <taxon>Euteleostomi</taxon>
        <taxon>Actinopterygii</taxon>
        <taxon>Neopterygii</taxon>
        <taxon>Teleostei</taxon>
        <taxon>Ostariophysi</taxon>
        <taxon>Cypriniformes</taxon>
        <taxon>Cyprinidae</taxon>
        <taxon>Cyprininae</taxon>
        <taxon>Cyprinus</taxon>
    </lineage>
</organism>
<feature type="region of interest" description="Disordered" evidence="1">
    <location>
        <begin position="229"/>
        <end position="270"/>
    </location>
</feature>
<dbReference type="GO" id="GO:0032456">
    <property type="term" value="P:endocytic recycling"/>
    <property type="evidence" value="ECO:0007669"/>
    <property type="project" value="TreeGrafter"/>
</dbReference>
<dbReference type="AlphaFoldDB" id="A0A8C1KND3"/>